<proteinExistence type="predicted"/>
<dbReference type="PROSITE" id="PS51257">
    <property type="entry name" value="PROKAR_LIPOPROTEIN"/>
    <property type="match status" value="1"/>
</dbReference>
<name>A0A7C3V036_9BACT</name>
<accession>A0A7C3V036</accession>
<organism evidence="1">
    <name type="scientific">Desulfobacca acetoxidans</name>
    <dbReference type="NCBI Taxonomy" id="60893"/>
    <lineage>
        <taxon>Bacteria</taxon>
        <taxon>Pseudomonadati</taxon>
        <taxon>Thermodesulfobacteriota</taxon>
        <taxon>Desulfobaccia</taxon>
        <taxon>Desulfobaccales</taxon>
        <taxon>Desulfobaccaceae</taxon>
        <taxon>Desulfobacca</taxon>
    </lineage>
</organism>
<evidence type="ECO:0008006" key="2">
    <source>
        <dbReference type="Google" id="ProtNLM"/>
    </source>
</evidence>
<sequence length="206" mass="22511">MRTLVLLAFGALIVAGCVHFGKIATDIAPTAATPVKYPASMGLFYTTRLTNCLVVRKPGTMYGGSHEYRYHWGPALQAALTKSVEAAYANVRVVNRLPSPGEFDRVIKFDLTWVDLAVEFVPGYLRQEAKADSAVHIEMEIFDGKTMRSVKKLPVVGKGSSRKDASGFSAYASKQFTLATEKAIQQLSEIVTHLLITGTAEPERKS</sequence>
<comment type="caution">
    <text evidence="1">The sequence shown here is derived from an EMBL/GenBank/DDBJ whole genome shotgun (WGS) entry which is preliminary data.</text>
</comment>
<evidence type="ECO:0000313" key="1">
    <source>
        <dbReference type="EMBL" id="HGF34461.1"/>
    </source>
</evidence>
<dbReference type="AlphaFoldDB" id="A0A7C3V036"/>
<dbReference type="EMBL" id="DTMF01000212">
    <property type="protein sequence ID" value="HGF34461.1"/>
    <property type="molecule type" value="Genomic_DNA"/>
</dbReference>
<protein>
    <recommendedName>
        <fullName evidence="2">ABC-type transport auxiliary lipoprotein component domain-containing protein</fullName>
    </recommendedName>
</protein>
<reference evidence="1" key="1">
    <citation type="journal article" date="2020" name="mSystems">
        <title>Genome- and Community-Level Interaction Insights into Carbon Utilization and Element Cycling Functions of Hydrothermarchaeota in Hydrothermal Sediment.</title>
        <authorList>
            <person name="Zhou Z."/>
            <person name="Liu Y."/>
            <person name="Xu W."/>
            <person name="Pan J."/>
            <person name="Luo Z.H."/>
            <person name="Li M."/>
        </authorList>
    </citation>
    <scope>NUCLEOTIDE SEQUENCE [LARGE SCALE GENOMIC DNA]</scope>
    <source>
        <strain evidence="1">SpSt-897</strain>
    </source>
</reference>
<gene>
    <name evidence="1" type="ORF">ENW96_08765</name>
</gene>